<sequence>MEGTSSRRTTPSAGDTGAGHGARLPGGTGAGPLGGSPASARDRILSAAGELFAESGFAATPTSRIAERAQVPKGLIHYYFRRKPDLLVALVERLPAEQVDADRVVIAGDLAGSLGRLVDELDRECASAPALNHLLWREADTHSAVRRALRERFRGAVEQVRQVVVRALPERADDGELDTAAVLLARAVDHRHAVTGRVDRDAAADREIDFIARALQPHVPRGARVRTAGGADLG</sequence>
<evidence type="ECO:0000313" key="8">
    <source>
        <dbReference type="Proteomes" id="UP000580474"/>
    </source>
</evidence>
<organism evidence="7 8">
    <name type="scientific">Saccharopolyspora gloriosae</name>
    <dbReference type="NCBI Taxonomy" id="455344"/>
    <lineage>
        <taxon>Bacteria</taxon>
        <taxon>Bacillati</taxon>
        <taxon>Actinomycetota</taxon>
        <taxon>Actinomycetes</taxon>
        <taxon>Pseudonocardiales</taxon>
        <taxon>Pseudonocardiaceae</taxon>
        <taxon>Saccharopolyspora</taxon>
    </lineage>
</organism>
<reference evidence="7 8" key="1">
    <citation type="submission" date="2020-08" db="EMBL/GenBank/DDBJ databases">
        <title>Sequencing the genomes of 1000 actinobacteria strains.</title>
        <authorList>
            <person name="Klenk H.-P."/>
        </authorList>
    </citation>
    <scope>NUCLEOTIDE SEQUENCE [LARGE SCALE GENOMIC DNA]</scope>
    <source>
        <strain evidence="7 8">DSM 45582</strain>
    </source>
</reference>
<evidence type="ECO:0000259" key="6">
    <source>
        <dbReference type="PROSITE" id="PS50977"/>
    </source>
</evidence>
<evidence type="ECO:0000256" key="3">
    <source>
        <dbReference type="ARBA" id="ARBA00023163"/>
    </source>
</evidence>
<feature type="compositionally biased region" description="Polar residues" evidence="5">
    <location>
        <begin position="1"/>
        <end position="13"/>
    </location>
</feature>
<evidence type="ECO:0000256" key="4">
    <source>
        <dbReference type="PROSITE-ProRule" id="PRU00335"/>
    </source>
</evidence>
<dbReference type="PROSITE" id="PS50977">
    <property type="entry name" value="HTH_TETR_2"/>
    <property type="match status" value="1"/>
</dbReference>
<keyword evidence="1" id="KW-0805">Transcription regulation</keyword>
<comment type="caution">
    <text evidence="7">The sequence shown here is derived from an EMBL/GenBank/DDBJ whole genome shotgun (WGS) entry which is preliminary data.</text>
</comment>
<evidence type="ECO:0000313" key="7">
    <source>
        <dbReference type="EMBL" id="MBB5071601.1"/>
    </source>
</evidence>
<dbReference type="RefSeq" id="WP_184482067.1">
    <property type="nucleotide sequence ID" value="NZ_JACHIV010000001.1"/>
</dbReference>
<evidence type="ECO:0000256" key="5">
    <source>
        <dbReference type="SAM" id="MobiDB-lite"/>
    </source>
</evidence>
<dbReference type="EMBL" id="JACHIV010000001">
    <property type="protein sequence ID" value="MBB5071601.1"/>
    <property type="molecule type" value="Genomic_DNA"/>
</dbReference>
<dbReference type="PRINTS" id="PR00455">
    <property type="entry name" value="HTHTETR"/>
</dbReference>
<dbReference type="PANTHER" id="PTHR30055:SF234">
    <property type="entry name" value="HTH-TYPE TRANSCRIPTIONAL REGULATOR BETI"/>
    <property type="match status" value="1"/>
</dbReference>
<accession>A0A840NKK6</accession>
<dbReference type="Pfam" id="PF00440">
    <property type="entry name" value="TetR_N"/>
    <property type="match status" value="1"/>
</dbReference>
<dbReference type="PANTHER" id="PTHR30055">
    <property type="entry name" value="HTH-TYPE TRANSCRIPTIONAL REGULATOR RUTR"/>
    <property type="match status" value="1"/>
</dbReference>
<dbReference type="InterPro" id="IPR050109">
    <property type="entry name" value="HTH-type_TetR-like_transc_reg"/>
</dbReference>
<feature type="region of interest" description="Disordered" evidence="5">
    <location>
        <begin position="1"/>
        <end position="39"/>
    </location>
</feature>
<keyword evidence="2 4" id="KW-0238">DNA-binding</keyword>
<name>A0A840NKK6_9PSEU</name>
<evidence type="ECO:0000256" key="1">
    <source>
        <dbReference type="ARBA" id="ARBA00023015"/>
    </source>
</evidence>
<feature type="DNA-binding region" description="H-T-H motif" evidence="4">
    <location>
        <begin position="61"/>
        <end position="80"/>
    </location>
</feature>
<dbReference type="GO" id="GO:0003700">
    <property type="term" value="F:DNA-binding transcription factor activity"/>
    <property type="evidence" value="ECO:0007669"/>
    <property type="project" value="TreeGrafter"/>
</dbReference>
<keyword evidence="3" id="KW-0804">Transcription</keyword>
<dbReference type="GO" id="GO:0000976">
    <property type="term" value="F:transcription cis-regulatory region binding"/>
    <property type="evidence" value="ECO:0007669"/>
    <property type="project" value="TreeGrafter"/>
</dbReference>
<evidence type="ECO:0000256" key="2">
    <source>
        <dbReference type="ARBA" id="ARBA00023125"/>
    </source>
</evidence>
<keyword evidence="8" id="KW-1185">Reference proteome</keyword>
<feature type="compositionally biased region" description="Gly residues" evidence="5">
    <location>
        <begin position="16"/>
        <end position="34"/>
    </location>
</feature>
<gene>
    <name evidence="7" type="ORF">BJ969_004689</name>
</gene>
<dbReference type="Gene3D" id="1.10.357.10">
    <property type="entry name" value="Tetracycline Repressor, domain 2"/>
    <property type="match status" value="1"/>
</dbReference>
<dbReference type="Proteomes" id="UP000580474">
    <property type="component" value="Unassembled WGS sequence"/>
</dbReference>
<proteinExistence type="predicted"/>
<dbReference type="SUPFAM" id="SSF46689">
    <property type="entry name" value="Homeodomain-like"/>
    <property type="match status" value="1"/>
</dbReference>
<feature type="domain" description="HTH tetR-type" evidence="6">
    <location>
        <begin position="38"/>
        <end position="98"/>
    </location>
</feature>
<dbReference type="AlphaFoldDB" id="A0A840NKK6"/>
<dbReference type="InterPro" id="IPR001647">
    <property type="entry name" value="HTH_TetR"/>
</dbReference>
<dbReference type="InterPro" id="IPR009057">
    <property type="entry name" value="Homeodomain-like_sf"/>
</dbReference>
<protein>
    <submittedName>
        <fullName evidence="7">AcrR family transcriptional regulator</fullName>
    </submittedName>
</protein>